<dbReference type="EMBL" id="LZIN01000087">
    <property type="protein sequence ID" value="OBG01702.1"/>
    <property type="molecule type" value="Genomic_DNA"/>
</dbReference>
<dbReference type="AlphaFoldDB" id="A0A1A2ETK7"/>
<reference evidence="2" key="1">
    <citation type="submission" date="2016-06" db="EMBL/GenBank/DDBJ databases">
        <authorList>
            <person name="Sutton G."/>
            <person name="Brinkac L."/>
            <person name="Sanka R."/>
            <person name="Adams M."/>
            <person name="Lau E."/>
            <person name="Mehaffy C."/>
            <person name="Tameris M."/>
            <person name="Hatherill M."/>
            <person name="Hanekom W."/>
            <person name="Mahomed H."/>
            <person name="Mcshane H."/>
        </authorList>
    </citation>
    <scope>NUCLEOTIDE SEQUENCE [LARGE SCALE GENOMIC DNA]</scope>
    <source>
        <strain evidence="2">852014-51077_SCH5608930-a</strain>
    </source>
</reference>
<protein>
    <submittedName>
        <fullName evidence="1">Uncharacterized protein</fullName>
    </submittedName>
</protein>
<dbReference type="Proteomes" id="UP000093985">
    <property type="component" value="Unassembled WGS sequence"/>
</dbReference>
<dbReference type="OrthoDB" id="669978at2"/>
<name>A0A1A2ETK7_MYCSD</name>
<evidence type="ECO:0000313" key="2">
    <source>
        <dbReference type="Proteomes" id="UP000093985"/>
    </source>
</evidence>
<dbReference type="RefSeq" id="WP_064856551.1">
    <property type="nucleotide sequence ID" value="NZ_LZIM01000005.1"/>
</dbReference>
<sequence>MKLDLALRELHRSETSLAHRFRRVGERHKADHDVFHLCADLAVWSEDHVAKLAHTGRSRGLRPTDSPPRPGRVLSSLRELTSVLLGRRPEPGLLLLADLRSLYVHAAAVSVNWELLAQGAQAARDQELLELAARCHPETLRQMDWANTMLKELAPQVLTS</sequence>
<comment type="caution">
    <text evidence="1">The sequence shown here is derived from an EMBL/GenBank/DDBJ whole genome shotgun (WGS) entry which is preliminary data.</text>
</comment>
<gene>
    <name evidence="1" type="ORF">A5771_16345</name>
</gene>
<evidence type="ECO:0000313" key="1">
    <source>
        <dbReference type="EMBL" id="OBG01702.1"/>
    </source>
</evidence>
<proteinExistence type="predicted"/>
<accession>A0A1A2ETK7</accession>
<organism evidence="1 2">
    <name type="scientific">Mycolicibacter sinensis (strain JDM601)</name>
    <name type="common">Mycobacterium sinense</name>
    <dbReference type="NCBI Taxonomy" id="875328"/>
    <lineage>
        <taxon>Bacteria</taxon>
        <taxon>Bacillati</taxon>
        <taxon>Actinomycetota</taxon>
        <taxon>Actinomycetes</taxon>
        <taxon>Mycobacteriales</taxon>
        <taxon>Mycobacteriaceae</taxon>
        <taxon>Mycolicibacter</taxon>
    </lineage>
</organism>